<evidence type="ECO:0000256" key="8">
    <source>
        <dbReference type="SAM" id="MobiDB-lite"/>
    </source>
</evidence>
<feature type="domain" description="Peptidase M13 N-terminal" evidence="11">
    <location>
        <begin position="121"/>
        <end position="507"/>
    </location>
</feature>
<dbReference type="GO" id="GO:0005886">
    <property type="term" value="C:plasma membrane"/>
    <property type="evidence" value="ECO:0007669"/>
    <property type="project" value="TreeGrafter"/>
</dbReference>
<sequence>MAKASGDESEPKENDKLNNPGNGDNGANLRGPVEVTGKESTRTQLMLERWDSAKTFISENFYRVILVLTALVLILLFVVLTLAIILGTRGTITFPMKCESASCLKAAAVTLSNLDLKNDQCENFWSYSCGNWIKNNKIPPERGIYSVKDGIRHETNLKILNLLHTLPASNQKHGFDTMRRFYETCMDLDRVDHDSKKFVDDYLVAKLGGWAPMHRVKLDWHKVLEYLQIDYGVAPFFRISVETNDYDPTAPTIKISPPEFGLPSREHYWNPKYEKIQQRYRSYILEVCKQVGVNPAQGQRAADMIFNYERKLIEFVSDTWNVSQLLERTKIRDLRAMLPNIKWIEFMQTYSDLNDLPFKDNTQVVIVDKKYLRSLVNILSPYADDVINTFLIWKFIHEYAPYMNEDVRNIQIAWKKSLNGVEQSYEKEERWEFCVETLKKFYGQGLTSLLVDKNDVSHKFLAVEQLLERVRNKIKERLFRFPWVTDRDTSERLRDKLDMLNVKLGYPEGLPDGEGMEKYYLSAVVDSSLIKSVSNAYSFQRKKLFQTLLKSSTDVWPFSPFEPEVHYQYAGNILYVGFGIMTSPIYEHDFPLAMNYGSLSFHIASEIFKAISFRGVFYDRNGQFSEGFTIITEEANEALNSSTACLAEKLMQHNVTISDQVNIDLILPQTVIDIDALQIAYEAYMQLVTLEGQEHPLPGLSLYNDQLFYVSFAQSLCESVRDGYADNYFQIMKTLPGKLRVETVTRNIPQFLKSFNCRSQESIKCPK</sequence>
<keyword evidence="9" id="KW-1133">Transmembrane helix</keyword>
<dbReference type="InterPro" id="IPR042089">
    <property type="entry name" value="Peptidase_M13_dom_2"/>
</dbReference>
<dbReference type="eggNOG" id="KOG3624">
    <property type="taxonomic scope" value="Eukaryota"/>
</dbReference>
<evidence type="ECO:0000313" key="12">
    <source>
        <dbReference type="EnsemblMetazoa" id="tetur09g03950.1"/>
    </source>
</evidence>
<accession>T1KDR7</accession>
<feature type="region of interest" description="Disordered" evidence="8">
    <location>
        <begin position="1"/>
        <end position="34"/>
    </location>
</feature>
<keyword evidence="5" id="KW-0378">Hydrolase</keyword>
<evidence type="ECO:0000259" key="10">
    <source>
        <dbReference type="Pfam" id="PF01431"/>
    </source>
</evidence>
<dbReference type="Pfam" id="PF05649">
    <property type="entry name" value="Peptidase_M13_N"/>
    <property type="match status" value="1"/>
</dbReference>
<evidence type="ECO:0000256" key="5">
    <source>
        <dbReference type="ARBA" id="ARBA00022801"/>
    </source>
</evidence>
<dbReference type="Proteomes" id="UP000015104">
    <property type="component" value="Unassembled WGS sequence"/>
</dbReference>
<keyword evidence="13" id="KW-1185">Reference proteome</keyword>
<dbReference type="PANTHER" id="PTHR11733">
    <property type="entry name" value="ZINC METALLOPROTEASE FAMILY M13 NEPRILYSIN-RELATED"/>
    <property type="match status" value="1"/>
</dbReference>
<keyword evidence="6" id="KW-0862">Zinc</keyword>
<reference evidence="12" key="2">
    <citation type="submission" date="2015-06" db="UniProtKB">
        <authorList>
            <consortium name="EnsemblMetazoa"/>
        </authorList>
    </citation>
    <scope>IDENTIFICATION</scope>
</reference>
<comment type="cofactor">
    <cofactor evidence="1">
        <name>Zn(2+)</name>
        <dbReference type="ChEBI" id="CHEBI:29105"/>
    </cofactor>
</comment>
<evidence type="ECO:0000256" key="1">
    <source>
        <dbReference type="ARBA" id="ARBA00001947"/>
    </source>
</evidence>
<gene>
    <name evidence="12" type="primary">107363234</name>
</gene>
<comment type="similarity">
    <text evidence="2">Belongs to the peptidase M13 family.</text>
</comment>
<dbReference type="InterPro" id="IPR024079">
    <property type="entry name" value="MetalloPept_cat_dom_sf"/>
</dbReference>
<dbReference type="InterPro" id="IPR000718">
    <property type="entry name" value="Peptidase_M13"/>
</dbReference>
<keyword evidence="9" id="KW-0472">Membrane</keyword>
<evidence type="ECO:0000256" key="6">
    <source>
        <dbReference type="ARBA" id="ARBA00022833"/>
    </source>
</evidence>
<dbReference type="Gene3D" id="3.40.390.10">
    <property type="entry name" value="Collagenase (Catalytic Domain)"/>
    <property type="match status" value="1"/>
</dbReference>
<keyword evidence="7" id="KW-0482">Metalloprotease</keyword>
<dbReference type="GO" id="GO:0046872">
    <property type="term" value="F:metal ion binding"/>
    <property type="evidence" value="ECO:0007669"/>
    <property type="project" value="UniProtKB-KW"/>
</dbReference>
<keyword evidence="3" id="KW-0645">Protease</keyword>
<dbReference type="KEGG" id="tut:107363234"/>
<dbReference type="Gene3D" id="1.10.1380.10">
    <property type="entry name" value="Neutral endopeptidase , domain2"/>
    <property type="match status" value="1"/>
</dbReference>
<dbReference type="AlphaFoldDB" id="T1KDR7"/>
<proteinExistence type="inferred from homology"/>
<dbReference type="CDD" id="cd08662">
    <property type="entry name" value="M13"/>
    <property type="match status" value="1"/>
</dbReference>
<organism evidence="12 13">
    <name type="scientific">Tetranychus urticae</name>
    <name type="common">Two-spotted spider mite</name>
    <dbReference type="NCBI Taxonomy" id="32264"/>
    <lineage>
        <taxon>Eukaryota</taxon>
        <taxon>Metazoa</taxon>
        <taxon>Ecdysozoa</taxon>
        <taxon>Arthropoda</taxon>
        <taxon>Chelicerata</taxon>
        <taxon>Arachnida</taxon>
        <taxon>Acari</taxon>
        <taxon>Acariformes</taxon>
        <taxon>Trombidiformes</taxon>
        <taxon>Prostigmata</taxon>
        <taxon>Eleutherengona</taxon>
        <taxon>Raphignathae</taxon>
        <taxon>Tetranychoidea</taxon>
        <taxon>Tetranychidae</taxon>
        <taxon>Tetranychus</taxon>
    </lineage>
</organism>
<evidence type="ECO:0000256" key="4">
    <source>
        <dbReference type="ARBA" id="ARBA00022723"/>
    </source>
</evidence>
<dbReference type="GO" id="GO:0004222">
    <property type="term" value="F:metalloendopeptidase activity"/>
    <property type="evidence" value="ECO:0007669"/>
    <property type="project" value="InterPro"/>
</dbReference>
<protein>
    <recommendedName>
        <fullName evidence="14">Peptidase M13 N-terminal domain-containing protein</fullName>
    </recommendedName>
</protein>
<reference evidence="13" key="1">
    <citation type="submission" date="2011-08" db="EMBL/GenBank/DDBJ databases">
        <authorList>
            <person name="Rombauts S."/>
        </authorList>
    </citation>
    <scope>NUCLEOTIDE SEQUENCE</scope>
    <source>
        <strain evidence="13">London</strain>
    </source>
</reference>
<dbReference type="GO" id="GO:0016485">
    <property type="term" value="P:protein processing"/>
    <property type="evidence" value="ECO:0007669"/>
    <property type="project" value="TreeGrafter"/>
</dbReference>
<evidence type="ECO:0000256" key="2">
    <source>
        <dbReference type="ARBA" id="ARBA00007357"/>
    </source>
</evidence>
<dbReference type="OMA" id="KENDKWM"/>
<keyword evidence="4" id="KW-0479">Metal-binding</keyword>
<keyword evidence="9" id="KW-0812">Transmembrane</keyword>
<evidence type="ECO:0000256" key="7">
    <source>
        <dbReference type="ARBA" id="ARBA00023049"/>
    </source>
</evidence>
<evidence type="ECO:0008006" key="14">
    <source>
        <dbReference type="Google" id="ProtNLM"/>
    </source>
</evidence>
<evidence type="ECO:0000256" key="3">
    <source>
        <dbReference type="ARBA" id="ARBA00022670"/>
    </source>
</evidence>
<feature type="compositionally biased region" description="Basic and acidic residues" evidence="8">
    <location>
        <begin position="1"/>
        <end position="16"/>
    </location>
</feature>
<feature type="domain" description="Peptidase M13 C-terminal" evidence="10">
    <location>
        <begin position="567"/>
        <end position="761"/>
    </location>
</feature>
<feature type="transmembrane region" description="Helical" evidence="9">
    <location>
        <begin position="64"/>
        <end position="86"/>
    </location>
</feature>
<evidence type="ECO:0000256" key="9">
    <source>
        <dbReference type="SAM" id="Phobius"/>
    </source>
</evidence>
<dbReference type="OrthoDB" id="7867452at2759"/>
<name>T1KDR7_TETUR</name>
<dbReference type="PANTHER" id="PTHR11733:SF240">
    <property type="entry name" value="GH14155P-RELATED"/>
    <property type="match status" value="1"/>
</dbReference>
<evidence type="ECO:0000313" key="13">
    <source>
        <dbReference type="Proteomes" id="UP000015104"/>
    </source>
</evidence>
<dbReference type="Pfam" id="PF01431">
    <property type="entry name" value="Peptidase_M13"/>
    <property type="match status" value="1"/>
</dbReference>
<dbReference type="EnsemblMetazoa" id="tetur09g03950.1">
    <property type="protein sequence ID" value="tetur09g03950.1"/>
    <property type="gene ID" value="tetur09g03950"/>
</dbReference>
<dbReference type="PROSITE" id="PS51885">
    <property type="entry name" value="NEPRILYSIN"/>
    <property type="match status" value="1"/>
</dbReference>
<dbReference type="HOGENOM" id="CLU_006187_4_3_1"/>
<dbReference type="InterPro" id="IPR008753">
    <property type="entry name" value="Peptidase_M13_N"/>
</dbReference>
<dbReference type="SUPFAM" id="SSF55486">
    <property type="entry name" value="Metalloproteases ('zincins'), catalytic domain"/>
    <property type="match status" value="1"/>
</dbReference>
<evidence type="ECO:0000259" key="11">
    <source>
        <dbReference type="Pfam" id="PF05649"/>
    </source>
</evidence>
<dbReference type="EMBL" id="CAEY01002026">
    <property type="status" value="NOT_ANNOTATED_CDS"/>
    <property type="molecule type" value="Genomic_DNA"/>
</dbReference>
<dbReference type="InterPro" id="IPR018497">
    <property type="entry name" value="Peptidase_M13_C"/>
</dbReference>